<dbReference type="RefSeq" id="XP_033456035.1">
    <property type="nucleotide sequence ID" value="XM_033608982.1"/>
</dbReference>
<reference evidence="3" key="1">
    <citation type="submission" date="2020-01" db="EMBL/GenBank/DDBJ databases">
        <authorList>
            <consortium name="DOE Joint Genome Institute"/>
            <person name="Haridas S."/>
            <person name="Albert R."/>
            <person name="Binder M."/>
            <person name="Bloem J."/>
            <person name="Labutti K."/>
            <person name="Salamov A."/>
            <person name="Andreopoulos B."/>
            <person name="Baker S.E."/>
            <person name="Barry K."/>
            <person name="Bills G."/>
            <person name="Bluhm B.H."/>
            <person name="Cannon C."/>
            <person name="Castanera R."/>
            <person name="Culley D.E."/>
            <person name="Daum C."/>
            <person name="Ezra D."/>
            <person name="Gonzalez J.B."/>
            <person name="Henrissat B."/>
            <person name="Kuo A."/>
            <person name="Liang C."/>
            <person name="Lipzen A."/>
            <person name="Lutzoni F."/>
            <person name="Magnuson J."/>
            <person name="Mondo S."/>
            <person name="Nolan M."/>
            <person name="Ohm R."/>
            <person name="Pangilinan J."/>
            <person name="Park H.-J."/>
            <person name="Ramirez L."/>
            <person name="Alfaro M."/>
            <person name="Sun H."/>
            <person name="Tritt A."/>
            <person name="Yoshinaga Y."/>
            <person name="Zwiers L.-H."/>
            <person name="Turgeon B.G."/>
            <person name="Goodwin S.B."/>
            <person name="Spatafora J.W."/>
            <person name="Crous P.W."/>
            <person name="Grigoriev I.V."/>
        </authorList>
    </citation>
    <scope>NUCLEOTIDE SEQUENCE</scope>
    <source>
        <strain evidence="3">CBS 342.82</strain>
    </source>
</reference>
<organism evidence="3">
    <name type="scientific">Dissoconium aciculare CBS 342.82</name>
    <dbReference type="NCBI Taxonomy" id="1314786"/>
    <lineage>
        <taxon>Eukaryota</taxon>
        <taxon>Fungi</taxon>
        <taxon>Dikarya</taxon>
        <taxon>Ascomycota</taxon>
        <taxon>Pezizomycotina</taxon>
        <taxon>Dothideomycetes</taxon>
        <taxon>Dothideomycetidae</taxon>
        <taxon>Mycosphaerellales</taxon>
        <taxon>Dissoconiaceae</taxon>
        <taxon>Dissoconium</taxon>
    </lineage>
</organism>
<reference evidence="3" key="3">
    <citation type="submission" date="2025-08" db="UniProtKB">
        <authorList>
            <consortium name="RefSeq"/>
        </authorList>
    </citation>
    <scope>IDENTIFICATION</scope>
    <source>
        <strain evidence="3">CBS 342.82</strain>
    </source>
</reference>
<proteinExistence type="predicted"/>
<dbReference type="AlphaFoldDB" id="A0A6J3LUQ2"/>
<reference evidence="3" key="2">
    <citation type="submission" date="2020-04" db="EMBL/GenBank/DDBJ databases">
        <authorList>
            <consortium name="NCBI Genome Project"/>
        </authorList>
    </citation>
    <scope>NUCLEOTIDE SEQUENCE</scope>
    <source>
        <strain evidence="3">CBS 342.82</strain>
    </source>
</reference>
<evidence type="ECO:0000313" key="2">
    <source>
        <dbReference type="Proteomes" id="UP000504637"/>
    </source>
</evidence>
<dbReference type="Proteomes" id="UP000504637">
    <property type="component" value="Unplaced"/>
</dbReference>
<feature type="compositionally biased region" description="Basic and acidic residues" evidence="1">
    <location>
        <begin position="33"/>
        <end position="57"/>
    </location>
</feature>
<protein>
    <submittedName>
        <fullName evidence="3">Uncharacterized protein</fullName>
    </submittedName>
</protein>
<accession>A0A6J3LUQ2</accession>
<feature type="region of interest" description="Disordered" evidence="1">
    <location>
        <begin position="16"/>
        <end position="60"/>
    </location>
</feature>
<gene>
    <name evidence="3" type="ORF">K489DRAFT_85685</name>
</gene>
<keyword evidence="2" id="KW-1185">Reference proteome</keyword>
<sequence length="242" mass="25379">MDVSLDRCDARHMGLEQQSRCATSVDGGPRSRGFREELSDASDDKADGPLPPGKERAWNGNLNAPELTGLRVHLCRSSCFRVRSAVAGSAGSVAVGRAVKGTSSVPSKVSARSGRVGSNIPLGANEGAIAGTFPAAIARSSAPTLSKPSSQHTTIRCTSWMADWDIAMEGEKHTGDFSPRKSRGGHWASPGSDRAGTSALCSVQRAAVTFFFDVTLACVVGRFSSRALAVFVPQGCRQEALT</sequence>
<evidence type="ECO:0000256" key="1">
    <source>
        <dbReference type="SAM" id="MobiDB-lite"/>
    </source>
</evidence>
<feature type="region of interest" description="Disordered" evidence="1">
    <location>
        <begin position="172"/>
        <end position="191"/>
    </location>
</feature>
<name>A0A6J3LUQ2_9PEZI</name>
<dbReference type="GeneID" id="54366783"/>
<evidence type="ECO:0000313" key="3">
    <source>
        <dbReference type="RefSeq" id="XP_033456035.1"/>
    </source>
</evidence>